<name>A0A1Q3EHN6_LENED</name>
<protein>
    <submittedName>
        <fullName evidence="2">Uncharacterized protein</fullName>
    </submittedName>
</protein>
<feature type="compositionally biased region" description="Acidic residues" evidence="1">
    <location>
        <begin position="93"/>
        <end position="102"/>
    </location>
</feature>
<evidence type="ECO:0000313" key="3">
    <source>
        <dbReference type="Proteomes" id="UP000188533"/>
    </source>
</evidence>
<accession>A0A1Q3EHN6</accession>
<reference evidence="2 3" key="2">
    <citation type="submission" date="2017-02" db="EMBL/GenBank/DDBJ databases">
        <title>A genome survey and senescence transcriptome analysis in Lentinula edodes.</title>
        <authorList>
            <person name="Sakamoto Y."/>
            <person name="Nakade K."/>
            <person name="Sato S."/>
            <person name="Yoshida Y."/>
            <person name="Miyazaki K."/>
            <person name="Natsume S."/>
            <person name="Konno N."/>
        </authorList>
    </citation>
    <scope>NUCLEOTIDE SEQUENCE [LARGE SCALE GENOMIC DNA]</scope>
    <source>
        <strain evidence="2 3">NBRC 111202</strain>
    </source>
</reference>
<proteinExistence type="predicted"/>
<comment type="caution">
    <text evidence="2">The sequence shown here is derived from an EMBL/GenBank/DDBJ whole genome shotgun (WGS) entry which is preliminary data.</text>
</comment>
<evidence type="ECO:0000256" key="1">
    <source>
        <dbReference type="SAM" id="MobiDB-lite"/>
    </source>
</evidence>
<feature type="compositionally biased region" description="Basic and acidic residues" evidence="1">
    <location>
        <begin position="25"/>
        <end position="47"/>
    </location>
</feature>
<dbReference type="AlphaFoldDB" id="A0A1Q3EHN6"/>
<gene>
    <name evidence="2" type="ORF">LENED_008643</name>
</gene>
<reference evidence="2 3" key="1">
    <citation type="submission" date="2016-08" db="EMBL/GenBank/DDBJ databases">
        <authorList>
            <consortium name="Lentinula edodes genome sequencing consortium"/>
            <person name="Sakamoto Y."/>
            <person name="Nakade K."/>
            <person name="Sato S."/>
            <person name="Yoshida Y."/>
            <person name="Miyazaki K."/>
            <person name="Natsume S."/>
            <person name="Konno N."/>
        </authorList>
    </citation>
    <scope>NUCLEOTIDE SEQUENCE [LARGE SCALE GENOMIC DNA]</scope>
    <source>
        <strain evidence="2 3">NBRC 111202</strain>
    </source>
</reference>
<dbReference type="Proteomes" id="UP000188533">
    <property type="component" value="Unassembled WGS sequence"/>
</dbReference>
<keyword evidence="3" id="KW-1185">Reference proteome</keyword>
<dbReference type="EMBL" id="BDGU01000344">
    <property type="protein sequence ID" value="GAW06701.1"/>
    <property type="molecule type" value="Genomic_DNA"/>
</dbReference>
<organism evidence="2 3">
    <name type="scientific">Lentinula edodes</name>
    <name type="common">Shiitake mushroom</name>
    <name type="synonym">Lentinus edodes</name>
    <dbReference type="NCBI Taxonomy" id="5353"/>
    <lineage>
        <taxon>Eukaryota</taxon>
        <taxon>Fungi</taxon>
        <taxon>Dikarya</taxon>
        <taxon>Basidiomycota</taxon>
        <taxon>Agaricomycotina</taxon>
        <taxon>Agaricomycetes</taxon>
        <taxon>Agaricomycetidae</taxon>
        <taxon>Agaricales</taxon>
        <taxon>Marasmiineae</taxon>
        <taxon>Omphalotaceae</taxon>
        <taxon>Lentinula</taxon>
    </lineage>
</organism>
<evidence type="ECO:0000313" key="2">
    <source>
        <dbReference type="EMBL" id="GAW06701.1"/>
    </source>
</evidence>
<feature type="region of interest" description="Disordered" evidence="1">
    <location>
        <begin position="25"/>
        <end position="127"/>
    </location>
</feature>
<sequence length="164" mass="19078">MQEQEDPLPDAGWQEEFVICKPCHDAKLRDGPGEGEHLPSPHERKLDWLITDASRRRRTPPELPEAGPSDLSKKRRRQMDSDEEEEQRRVEQEVGEEEDGDGEERRGRRRGRTGAEEGPVAWSPEISATLTPLHHQLQLEVEEIEYVIRERIPRKTKYQVTDEP</sequence>